<dbReference type="EMBL" id="JASCZI010093412">
    <property type="protein sequence ID" value="MED6153278.1"/>
    <property type="molecule type" value="Genomic_DNA"/>
</dbReference>
<organism evidence="1 2">
    <name type="scientific">Stylosanthes scabra</name>
    <dbReference type="NCBI Taxonomy" id="79078"/>
    <lineage>
        <taxon>Eukaryota</taxon>
        <taxon>Viridiplantae</taxon>
        <taxon>Streptophyta</taxon>
        <taxon>Embryophyta</taxon>
        <taxon>Tracheophyta</taxon>
        <taxon>Spermatophyta</taxon>
        <taxon>Magnoliopsida</taxon>
        <taxon>eudicotyledons</taxon>
        <taxon>Gunneridae</taxon>
        <taxon>Pentapetalae</taxon>
        <taxon>rosids</taxon>
        <taxon>fabids</taxon>
        <taxon>Fabales</taxon>
        <taxon>Fabaceae</taxon>
        <taxon>Papilionoideae</taxon>
        <taxon>50 kb inversion clade</taxon>
        <taxon>dalbergioids sensu lato</taxon>
        <taxon>Dalbergieae</taxon>
        <taxon>Pterocarpus clade</taxon>
        <taxon>Stylosanthes</taxon>
    </lineage>
</organism>
<name>A0ABU6TZ38_9FABA</name>
<evidence type="ECO:0000313" key="2">
    <source>
        <dbReference type="Proteomes" id="UP001341840"/>
    </source>
</evidence>
<sequence length="72" mass="8240">MPRTVPSNGAVAGELNISNPNLDLLDFDSEIERTLRRARQVPTLWKNTQELPCDKWAEPAWLLRINQRAILS</sequence>
<dbReference type="Proteomes" id="UP001341840">
    <property type="component" value="Unassembled WGS sequence"/>
</dbReference>
<keyword evidence="2" id="KW-1185">Reference proteome</keyword>
<accession>A0ABU6TZ38</accession>
<proteinExistence type="predicted"/>
<protein>
    <submittedName>
        <fullName evidence="1">Uncharacterized protein</fullName>
    </submittedName>
</protein>
<gene>
    <name evidence="1" type="ORF">PIB30_100345</name>
</gene>
<comment type="caution">
    <text evidence="1">The sequence shown here is derived from an EMBL/GenBank/DDBJ whole genome shotgun (WGS) entry which is preliminary data.</text>
</comment>
<reference evidence="1 2" key="1">
    <citation type="journal article" date="2023" name="Plants (Basel)">
        <title>Bridging the Gap: Combining Genomics and Transcriptomics Approaches to Understand Stylosanthes scabra, an Orphan Legume from the Brazilian Caatinga.</title>
        <authorList>
            <person name="Ferreira-Neto J.R.C."/>
            <person name="da Silva M.D."/>
            <person name="Binneck E."/>
            <person name="de Melo N.F."/>
            <person name="da Silva R.H."/>
            <person name="de Melo A.L.T.M."/>
            <person name="Pandolfi V."/>
            <person name="Bustamante F.O."/>
            <person name="Brasileiro-Vidal A.C."/>
            <person name="Benko-Iseppon A.M."/>
        </authorList>
    </citation>
    <scope>NUCLEOTIDE SEQUENCE [LARGE SCALE GENOMIC DNA]</scope>
    <source>
        <tissue evidence="1">Leaves</tissue>
    </source>
</reference>
<evidence type="ECO:0000313" key="1">
    <source>
        <dbReference type="EMBL" id="MED6153278.1"/>
    </source>
</evidence>